<reference evidence="3" key="2">
    <citation type="journal article" date="2017" name="J. Anim. Genet.">
        <title>Multiple reference genome sequences of hot pepper reveal the massive evolution of plant disease resistance genes by retroduplication.</title>
        <authorList>
            <person name="Kim S."/>
            <person name="Park J."/>
            <person name="Yeom S.-I."/>
            <person name="Kim Y.-M."/>
            <person name="Seo E."/>
            <person name="Kim K.-T."/>
            <person name="Kim M.-S."/>
            <person name="Lee J.M."/>
            <person name="Cheong K."/>
            <person name="Shin H.-S."/>
            <person name="Kim S.-B."/>
            <person name="Han K."/>
            <person name="Lee J."/>
            <person name="Park M."/>
            <person name="Lee H.-A."/>
            <person name="Lee H.-Y."/>
            <person name="Lee Y."/>
            <person name="Oh S."/>
            <person name="Lee J.H."/>
            <person name="Choi E."/>
            <person name="Choi E."/>
            <person name="Lee S.E."/>
            <person name="Jeon J."/>
            <person name="Kim H."/>
            <person name="Choi G."/>
            <person name="Song H."/>
            <person name="Lee J."/>
            <person name="Lee S.-C."/>
            <person name="Kwon J.-K."/>
            <person name="Lee H.-Y."/>
            <person name="Koo N."/>
            <person name="Hong Y."/>
            <person name="Kim R.W."/>
            <person name="Kang W.-H."/>
            <person name="Huh J.H."/>
            <person name="Kang B.-C."/>
            <person name="Yang T.-J."/>
            <person name="Lee Y.-H."/>
            <person name="Bennetzen J.L."/>
            <person name="Choi D."/>
        </authorList>
    </citation>
    <scope>NUCLEOTIDE SEQUENCE [LARGE SCALE GENOMIC DNA]</scope>
    <source>
        <strain evidence="3">cv. PBC81</strain>
    </source>
</reference>
<dbReference type="STRING" id="33114.A0A2G2VZJ6"/>
<evidence type="ECO:0000313" key="2">
    <source>
        <dbReference type="EMBL" id="PHT38402.1"/>
    </source>
</evidence>
<protein>
    <submittedName>
        <fullName evidence="2">Uncharacterized protein</fullName>
    </submittedName>
</protein>
<keyword evidence="3" id="KW-1185">Reference proteome</keyword>
<dbReference type="EMBL" id="MLFT02000009">
    <property type="protein sequence ID" value="PHT38402.1"/>
    <property type="molecule type" value="Genomic_DNA"/>
</dbReference>
<dbReference type="Proteomes" id="UP000224567">
    <property type="component" value="Unassembled WGS sequence"/>
</dbReference>
<evidence type="ECO:0000313" key="3">
    <source>
        <dbReference type="Proteomes" id="UP000224567"/>
    </source>
</evidence>
<reference evidence="2 3" key="1">
    <citation type="journal article" date="2017" name="Genome Biol.">
        <title>New reference genome sequences of hot pepper reveal the massive evolution of plant disease-resistance genes by retroduplication.</title>
        <authorList>
            <person name="Kim S."/>
            <person name="Park J."/>
            <person name="Yeom S.I."/>
            <person name="Kim Y.M."/>
            <person name="Seo E."/>
            <person name="Kim K.T."/>
            <person name="Kim M.S."/>
            <person name="Lee J.M."/>
            <person name="Cheong K."/>
            <person name="Shin H.S."/>
            <person name="Kim S.B."/>
            <person name="Han K."/>
            <person name="Lee J."/>
            <person name="Park M."/>
            <person name="Lee H.A."/>
            <person name="Lee H.Y."/>
            <person name="Lee Y."/>
            <person name="Oh S."/>
            <person name="Lee J.H."/>
            <person name="Choi E."/>
            <person name="Choi E."/>
            <person name="Lee S.E."/>
            <person name="Jeon J."/>
            <person name="Kim H."/>
            <person name="Choi G."/>
            <person name="Song H."/>
            <person name="Lee J."/>
            <person name="Lee S.C."/>
            <person name="Kwon J.K."/>
            <person name="Lee H.Y."/>
            <person name="Koo N."/>
            <person name="Hong Y."/>
            <person name="Kim R.W."/>
            <person name="Kang W.H."/>
            <person name="Huh J.H."/>
            <person name="Kang B.C."/>
            <person name="Yang T.J."/>
            <person name="Lee Y.H."/>
            <person name="Bennetzen J.L."/>
            <person name="Choi D."/>
        </authorList>
    </citation>
    <scope>NUCLEOTIDE SEQUENCE [LARGE SCALE GENOMIC DNA]</scope>
    <source>
        <strain evidence="3">cv. PBC81</strain>
    </source>
</reference>
<gene>
    <name evidence="2" type="ORF">CQW23_21975</name>
</gene>
<keyword evidence="1" id="KW-0812">Transmembrane</keyword>
<keyword evidence="1" id="KW-1133">Transmembrane helix</keyword>
<keyword evidence="1" id="KW-0472">Membrane</keyword>
<name>A0A2G2VZJ6_CAPBA</name>
<evidence type="ECO:0000256" key="1">
    <source>
        <dbReference type="SAM" id="Phobius"/>
    </source>
</evidence>
<proteinExistence type="predicted"/>
<dbReference type="AlphaFoldDB" id="A0A2G2VZJ6"/>
<comment type="caution">
    <text evidence="2">The sequence shown here is derived from an EMBL/GenBank/DDBJ whole genome shotgun (WGS) entry which is preliminary data.</text>
</comment>
<sequence length="173" mass="19665">MSMIMYTGFTGLCKGLVVVLIGGHIIVQILSSALFYLALIPAKFFTGFAAHSSDTLTKVEEQKRKASSERSPHCFPCDGPLLVRRSIGQVLRFYAEGTSYCLDAKVMRNDPLWFVLERIFERMSEFFLLDDSITPLDAELKEKNIIPSDDKPMRPSMGLMRWTTHRVESMLIH</sequence>
<feature type="transmembrane region" description="Helical" evidence="1">
    <location>
        <begin position="12"/>
        <end position="39"/>
    </location>
</feature>
<accession>A0A2G2VZJ6</accession>
<organism evidence="2 3">
    <name type="scientific">Capsicum baccatum</name>
    <name type="common">Peruvian pepper</name>
    <dbReference type="NCBI Taxonomy" id="33114"/>
    <lineage>
        <taxon>Eukaryota</taxon>
        <taxon>Viridiplantae</taxon>
        <taxon>Streptophyta</taxon>
        <taxon>Embryophyta</taxon>
        <taxon>Tracheophyta</taxon>
        <taxon>Spermatophyta</taxon>
        <taxon>Magnoliopsida</taxon>
        <taxon>eudicotyledons</taxon>
        <taxon>Gunneridae</taxon>
        <taxon>Pentapetalae</taxon>
        <taxon>asterids</taxon>
        <taxon>lamiids</taxon>
        <taxon>Solanales</taxon>
        <taxon>Solanaceae</taxon>
        <taxon>Solanoideae</taxon>
        <taxon>Capsiceae</taxon>
        <taxon>Capsicum</taxon>
    </lineage>
</organism>